<dbReference type="RefSeq" id="WP_006981056.1">
    <property type="nucleotide sequence ID" value="NZ_ABVL01000011.1"/>
</dbReference>
<keyword evidence="2" id="KW-1185">Reference proteome</keyword>
<dbReference type="InParanoid" id="B4D493"/>
<proteinExistence type="predicted"/>
<sequence length="592" mass="66992">MPSTPENSRSSMLLVEDCFASQDARFLEALRGVTSAKWLASFADRWKKDPRPWARQQIFAYLDLPLSCPGHQPIVKRLFKQAEENKDTELMGAFLAAFDTLVRRVRRQKWHWDRATRQSYTTERLATPRDTIPLDGQTRTVSTYDYRARKMITRQEPMRMPRHGRLFSQRTRYYLHRRVWRFFRWLGYRQPADYPAAIAPALKHYRDEDLEKGEHILDSWSLLNICFRGSEALAFKPDHIGLAEGHSLAELKAAPRFAKAWETPEAARVLHGVIIGAHSQLVRMWAMEMFRRVGKSLELTPVELLALLDHEDERVQQFGAELFETQSGLEKLSVTTWLDLLRTKNLTALATLCAAFEKHVTGERLALAQCIELTCARPVPVAKLGFRFLQARSISPDVTPALAALASAQCAVVAGEIATWTLARLGTAEAYNLNAVSRFFDSLLPETRAAAWTWLVAEGSLGYRDSALWSRLAETPFEDLRLKMVDELERRERQPDPDRLAQVWSAVLLGVHRGGRQKAKAVRQLAEAIAAEPARSPALLPVLVVAIRSVRGPEMRVGLASVMTLLAQRPELIDAVRANLPELKFTTEAATA</sequence>
<reference evidence="1 2" key="1">
    <citation type="journal article" date="2011" name="J. Bacteriol.">
        <title>Genome sequence of Chthoniobacter flavus Ellin428, an aerobic heterotrophic soil bacterium.</title>
        <authorList>
            <person name="Kant R."/>
            <person name="van Passel M.W."/>
            <person name="Palva A."/>
            <person name="Lucas S."/>
            <person name="Lapidus A."/>
            <person name="Glavina Del Rio T."/>
            <person name="Dalin E."/>
            <person name="Tice H."/>
            <person name="Bruce D."/>
            <person name="Goodwin L."/>
            <person name="Pitluck S."/>
            <person name="Larimer F.W."/>
            <person name="Land M.L."/>
            <person name="Hauser L."/>
            <person name="Sangwan P."/>
            <person name="de Vos W.M."/>
            <person name="Janssen P.H."/>
            <person name="Smidt H."/>
        </authorList>
    </citation>
    <scope>NUCLEOTIDE SEQUENCE [LARGE SCALE GENOMIC DNA]</scope>
    <source>
        <strain evidence="1 2">Ellin428</strain>
    </source>
</reference>
<dbReference type="AlphaFoldDB" id="B4D493"/>
<dbReference type="eggNOG" id="ENOG5033SVU">
    <property type="taxonomic scope" value="Bacteria"/>
</dbReference>
<accession>B4D493</accession>
<evidence type="ECO:0000313" key="1">
    <source>
        <dbReference type="EMBL" id="EDY18694.1"/>
    </source>
</evidence>
<evidence type="ECO:0000313" key="2">
    <source>
        <dbReference type="Proteomes" id="UP000005824"/>
    </source>
</evidence>
<dbReference type="Proteomes" id="UP000005824">
    <property type="component" value="Unassembled WGS sequence"/>
</dbReference>
<gene>
    <name evidence="1" type="ORF">CfE428DRAFT_3731</name>
</gene>
<organism evidence="1 2">
    <name type="scientific">Chthoniobacter flavus Ellin428</name>
    <dbReference type="NCBI Taxonomy" id="497964"/>
    <lineage>
        <taxon>Bacteria</taxon>
        <taxon>Pseudomonadati</taxon>
        <taxon>Verrucomicrobiota</taxon>
        <taxon>Spartobacteria</taxon>
        <taxon>Chthoniobacterales</taxon>
        <taxon>Chthoniobacteraceae</taxon>
        <taxon>Chthoniobacter</taxon>
    </lineage>
</organism>
<dbReference type="EMBL" id="ABVL01000011">
    <property type="protein sequence ID" value="EDY18694.1"/>
    <property type="molecule type" value="Genomic_DNA"/>
</dbReference>
<comment type="caution">
    <text evidence="1">The sequence shown here is derived from an EMBL/GenBank/DDBJ whole genome shotgun (WGS) entry which is preliminary data.</text>
</comment>
<protein>
    <submittedName>
        <fullName evidence="1">Uncharacterized protein</fullName>
    </submittedName>
</protein>
<name>B4D493_9BACT</name>
<dbReference type="STRING" id="497964.CfE428DRAFT_3731"/>